<sequence length="126" mass="13700">MTIERAAPLLMLRRSNQSGSKTLTGAYATVFEDHDNLPWIFTGAWIDLTNMGAGDTVYIRVSAKGKSGGAYVVEDENSYTGVQPADAKAIRISAIQNVYGVKIEAYQSAGAPPYLSLDMEFFTAKR</sequence>
<protein>
    <submittedName>
        <fullName evidence="1">Uncharacterized protein</fullName>
    </submittedName>
</protein>
<reference evidence="1" key="1">
    <citation type="journal article" date="2014" name="Front. Microbiol.">
        <title>High frequency of phylogenetically diverse reductive dehalogenase-homologous genes in deep subseafloor sedimentary metagenomes.</title>
        <authorList>
            <person name="Kawai M."/>
            <person name="Futagami T."/>
            <person name="Toyoda A."/>
            <person name="Takaki Y."/>
            <person name="Nishi S."/>
            <person name="Hori S."/>
            <person name="Arai W."/>
            <person name="Tsubouchi T."/>
            <person name="Morono Y."/>
            <person name="Uchiyama I."/>
            <person name="Ito T."/>
            <person name="Fujiyama A."/>
            <person name="Inagaki F."/>
            <person name="Takami H."/>
        </authorList>
    </citation>
    <scope>NUCLEOTIDE SEQUENCE</scope>
    <source>
        <strain evidence="1">Expedition CK06-06</strain>
    </source>
</reference>
<name>X1LW66_9ZZZZ</name>
<comment type="caution">
    <text evidence="1">The sequence shown here is derived from an EMBL/GenBank/DDBJ whole genome shotgun (WGS) entry which is preliminary data.</text>
</comment>
<proteinExistence type="predicted"/>
<dbReference type="EMBL" id="BARV01014822">
    <property type="protein sequence ID" value="GAI23627.1"/>
    <property type="molecule type" value="Genomic_DNA"/>
</dbReference>
<accession>X1LW66</accession>
<evidence type="ECO:0000313" key="1">
    <source>
        <dbReference type="EMBL" id="GAI23627.1"/>
    </source>
</evidence>
<dbReference type="AlphaFoldDB" id="X1LW66"/>
<organism evidence="1">
    <name type="scientific">marine sediment metagenome</name>
    <dbReference type="NCBI Taxonomy" id="412755"/>
    <lineage>
        <taxon>unclassified sequences</taxon>
        <taxon>metagenomes</taxon>
        <taxon>ecological metagenomes</taxon>
    </lineage>
</organism>
<gene>
    <name evidence="1" type="ORF">S06H3_25723</name>
</gene>